<feature type="chain" id="PRO_5043350748" description="Immunoglobulin domain-containing protein" evidence="5">
    <location>
        <begin position="20"/>
        <end position="351"/>
    </location>
</feature>
<accession>A0AAV9QWR2</accession>
<keyword evidence="3 4" id="KW-0472">Membrane</keyword>
<feature type="signal peptide" evidence="5">
    <location>
        <begin position="1"/>
        <end position="19"/>
    </location>
</feature>
<evidence type="ECO:0000259" key="6">
    <source>
        <dbReference type="SMART" id="SM00409"/>
    </source>
</evidence>
<dbReference type="PANTHER" id="PTHR11860">
    <property type="entry name" value="POLYMERIC-IMMUNOGLOBULIN RECEPTOR"/>
    <property type="match status" value="1"/>
</dbReference>
<dbReference type="Pfam" id="PF07686">
    <property type="entry name" value="V-set"/>
    <property type="match status" value="1"/>
</dbReference>
<feature type="domain" description="Immunoglobulin" evidence="6">
    <location>
        <begin position="23"/>
        <end position="121"/>
    </location>
</feature>
<comment type="caution">
    <text evidence="7">The sequence shown here is derived from an EMBL/GenBank/DDBJ whole genome shotgun (WGS) entry which is preliminary data.</text>
</comment>
<dbReference type="Gene3D" id="2.60.40.10">
    <property type="entry name" value="Immunoglobulins"/>
    <property type="match status" value="2"/>
</dbReference>
<proteinExistence type="predicted"/>
<dbReference type="PANTHER" id="PTHR11860:SF118">
    <property type="entry name" value="CMRF35-LIKE MOLECULE 3-RELATED"/>
    <property type="match status" value="1"/>
</dbReference>
<feature type="domain" description="Immunoglobulin" evidence="6">
    <location>
        <begin position="131"/>
        <end position="217"/>
    </location>
</feature>
<keyword evidence="8" id="KW-1185">Reference proteome</keyword>
<sequence length="351" mass="38680">MAVSLHFLLILTLITGTESAGTISEVSVKAGASVSIPCPYGSQHRNHVKYLCEGYYWNSCSYAIKTNSQHGSEKYSISDDKIQRIFNVTIKRLTVKNTDYWCVVEINSGSDDRQYFHLSVTKGTPSLFVDDQEVTGFIGESMTINCHSRISGVIKWCKLHSTCVAAVSGSIDGTTVTINMKETNVFSVTMSGLRPESSGWYYCAKGDFQMPVHLTVTTKPTAAPTTVTGVRENATEGQKQNTEQDKSFPVPMSLVILLSLLILIVIVALTFLFILRTKRVKIQDSTASKLNEGELTYSEVTFKKTKAAQAESGADVTYSSVVPVKQEGVRRTEAKDEDVTYSTVIHHKQNV</sequence>
<dbReference type="EMBL" id="JAHHUM010002743">
    <property type="protein sequence ID" value="KAK5600934.1"/>
    <property type="molecule type" value="Genomic_DNA"/>
</dbReference>
<evidence type="ECO:0000256" key="2">
    <source>
        <dbReference type="ARBA" id="ARBA00022692"/>
    </source>
</evidence>
<evidence type="ECO:0000256" key="5">
    <source>
        <dbReference type="SAM" id="SignalP"/>
    </source>
</evidence>
<gene>
    <name evidence="7" type="ORF">CRENBAI_006701</name>
</gene>
<evidence type="ECO:0000313" key="8">
    <source>
        <dbReference type="Proteomes" id="UP001311232"/>
    </source>
</evidence>
<keyword evidence="2 4" id="KW-0812">Transmembrane</keyword>
<dbReference type="GO" id="GO:0005886">
    <property type="term" value="C:plasma membrane"/>
    <property type="evidence" value="ECO:0007669"/>
    <property type="project" value="TreeGrafter"/>
</dbReference>
<keyword evidence="5" id="KW-0732">Signal</keyword>
<dbReference type="InterPro" id="IPR013783">
    <property type="entry name" value="Ig-like_fold"/>
</dbReference>
<evidence type="ECO:0000256" key="3">
    <source>
        <dbReference type="ARBA" id="ARBA00023136"/>
    </source>
</evidence>
<dbReference type="Proteomes" id="UP001311232">
    <property type="component" value="Unassembled WGS sequence"/>
</dbReference>
<dbReference type="InterPro" id="IPR036179">
    <property type="entry name" value="Ig-like_dom_sf"/>
</dbReference>
<protein>
    <recommendedName>
        <fullName evidence="6">Immunoglobulin domain-containing protein</fullName>
    </recommendedName>
</protein>
<evidence type="ECO:0000313" key="7">
    <source>
        <dbReference type="EMBL" id="KAK5600934.1"/>
    </source>
</evidence>
<dbReference type="GO" id="GO:0004888">
    <property type="term" value="F:transmembrane signaling receptor activity"/>
    <property type="evidence" value="ECO:0007669"/>
    <property type="project" value="TreeGrafter"/>
</dbReference>
<organism evidence="7 8">
    <name type="scientific">Crenichthys baileyi</name>
    <name type="common">White River springfish</name>
    <dbReference type="NCBI Taxonomy" id="28760"/>
    <lineage>
        <taxon>Eukaryota</taxon>
        <taxon>Metazoa</taxon>
        <taxon>Chordata</taxon>
        <taxon>Craniata</taxon>
        <taxon>Vertebrata</taxon>
        <taxon>Euteleostomi</taxon>
        <taxon>Actinopterygii</taxon>
        <taxon>Neopterygii</taxon>
        <taxon>Teleostei</taxon>
        <taxon>Neoteleostei</taxon>
        <taxon>Acanthomorphata</taxon>
        <taxon>Ovalentaria</taxon>
        <taxon>Atherinomorphae</taxon>
        <taxon>Cyprinodontiformes</taxon>
        <taxon>Goodeidae</taxon>
        <taxon>Crenichthys</taxon>
    </lineage>
</organism>
<reference evidence="7 8" key="1">
    <citation type="submission" date="2021-06" db="EMBL/GenBank/DDBJ databases">
        <authorList>
            <person name="Palmer J.M."/>
        </authorList>
    </citation>
    <scope>NUCLEOTIDE SEQUENCE [LARGE SCALE GENOMIC DNA]</scope>
    <source>
        <strain evidence="7 8">MEX-2019</strain>
        <tissue evidence="7">Muscle</tissue>
    </source>
</reference>
<evidence type="ECO:0000256" key="4">
    <source>
        <dbReference type="SAM" id="Phobius"/>
    </source>
</evidence>
<dbReference type="SUPFAM" id="SSF48726">
    <property type="entry name" value="Immunoglobulin"/>
    <property type="match status" value="2"/>
</dbReference>
<dbReference type="AlphaFoldDB" id="A0AAV9QWR2"/>
<name>A0AAV9QWR2_9TELE</name>
<dbReference type="InterPro" id="IPR003599">
    <property type="entry name" value="Ig_sub"/>
</dbReference>
<dbReference type="SMART" id="SM00409">
    <property type="entry name" value="IG"/>
    <property type="match status" value="2"/>
</dbReference>
<comment type="subcellular location">
    <subcellularLocation>
        <location evidence="1">Membrane</location>
    </subcellularLocation>
</comment>
<feature type="transmembrane region" description="Helical" evidence="4">
    <location>
        <begin position="254"/>
        <end position="275"/>
    </location>
</feature>
<evidence type="ECO:0000256" key="1">
    <source>
        <dbReference type="ARBA" id="ARBA00004370"/>
    </source>
</evidence>
<keyword evidence="4" id="KW-1133">Transmembrane helix</keyword>
<dbReference type="InterPro" id="IPR013106">
    <property type="entry name" value="Ig_V-set"/>
</dbReference>
<dbReference type="InterPro" id="IPR050671">
    <property type="entry name" value="CD300_family_receptors"/>
</dbReference>